<accession>M0D0E3</accession>
<reference evidence="2 3" key="1">
    <citation type="journal article" date="2014" name="PLoS Genet.">
        <title>Phylogenetically driven sequencing of extremely halophilic archaea reveals strategies for static and dynamic osmo-response.</title>
        <authorList>
            <person name="Becker E.A."/>
            <person name="Seitzer P.M."/>
            <person name="Tritt A."/>
            <person name="Larsen D."/>
            <person name="Krusor M."/>
            <person name="Yao A.I."/>
            <person name="Wu D."/>
            <person name="Madern D."/>
            <person name="Eisen J.A."/>
            <person name="Darling A.E."/>
            <person name="Facciotti M.T."/>
        </authorList>
    </citation>
    <scope>NUCLEOTIDE SEQUENCE [LARGE SCALE GENOMIC DNA]</scope>
    <source>
        <strain evidence="2 3">2-9-1</strain>
    </source>
</reference>
<gene>
    <name evidence="2" type="ORF">C475_06780</name>
</gene>
<dbReference type="Gene3D" id="3.40.50.880">
    <property type="match status" value="1"/>
</dbReference>
<name>M0D0E3_9EURY</name>
<dbReference type="SUPFAM" id="SSF52317">
    <property type="entry name" value="Class I glutamine amidotransferase-like"/>
    <property type="match status" value="1"/>
</dbReference>
<dbReference type="Proteomes" id="UP000011626">
    <property type="component" value="Unassembled WGS sequence"/>
</dbReference>
<organism evidence="2 3">
    <name type="scientific">Halosimplex carlsbadense 2-9-1</name>
    <dbReference type="NCBI Taxonomy" id="797114"/>
    <lineage>
        <taxon>Archaea</taxon>
        <taxon>Methanobacteriati</taxon>
        <taxon>Methanobacteriota</taxon>
        <taxon>Stenosarchaea group</taxon>
        <taxon>Halobacteria</taxon>
        <taxon>Halobacteriales</taxon>
        <taxon>Haloarculaceae</taxon>
        <taxon>Halosimplex</taxon>
    </lineage>
</organism>
<dbReference type="eggNOG" id="arCOG00769">
    <property type="taxonomic scope" value="Archaea"/>
</dbReference>
<dbReference type="EMBL" id="AOIU01000013">
    <property type="protein sequence ID" value="ELZ27604.1"/>
    <property type="molecule type" value="Genomic_DNA"/>
</dbReference>
<dbReference type="InterPro" id="IPR052158">
    <property type="entry name" value="INH-QAR"/>
</dbReference>
<dbReference type="PATRIC" id="fig|797114.5.peg.1387"/>
<feature type="domain" description="DJ-1/PfpI" evidence="1">
    <location>
        <begin position="10"/>
        <end position="182"/>
    </location>
</feature>
<dbReference type="PANTHER" id="PTHR43130:SF3">
    <property type="entry name" value="HTH-TYPE TRANSCRIPTIONAL REGULATOR RV1931C"/>
    <property type="match status" value="1"/>
</dbReference>
<dbReference type="Pfam" id="PF01965">
    <property type="entry name" value="DJ-1_PfpI"/>
    <property type="match status" value="1"/>
</dbReference>
<dbReference type="PANTHER" id="PTHR43130">
    <property type="entry name" value="ARAC-FAMILY TRANSCRIPTIONAL REGULATOR"/>
    <property type="match status" value="1"/>
</dbReference>
<evidence type="ECO:0000313" key="3">
    <source>
        <dbReference type="Proteomes" id="UP000011626"/>
    </source>
</evidence>
<protein>
    <submittedName>
        <fullName evidence="2">ThiJ/PfpI domain-containing protein</fullName>
    </submittedName>
</protein>
<dbReference type="STRING" id="797114.C475_06780"/>
<evidence type="ECO:0000313" key="2">
    <source>
        <dbReference type="EMBL" id="ELZ27604.1"/>
    </source>
</evidence>
<dbReference type="InterPro" id="IPR029062">
    <property type="entry name" value="Class_I_gatase-like"/>
</dbReference>
<evidence type="ECO:0000259" key="1">
    <source>
        <dbReference type="Pfam" id="PF01965"/>
    </source>
</evidence>
<keyword evidence="3" id="KW-1185">Reference proteome</keyword>
<sequence length="208" mass="21746">MSPMTDTDSLAILVFDGFEELDAIGPYEVFQGARAAGADWTVELLATAETDLVSAAYDLRVEPEGALSAAADLDYLVVPGGGWNDGGESAGARALARDEGVLDVIRALHEGGATLLSVCTGAMVLEAAGLLDGRPAVTHRSALEELREADAEVVDARVVDDGDVITAGGITAGIDAALWLVEREWGSDIATTVAETMEYERSTDVYRS</sequence>
<proteinExistence type="predicted"/>
<dbReference type="CDD" id="cd03139">
    <property type="entry name" value="GATase1_PfpI_2"/>
    <property type="match status" value="1"/>
</dbReference>
<dbReference type="InterPro" id="IPR002818">
    <property type="entry name" value="DJ-1/PfpI"/>
</dbReference>
<comment type="caution">
    <text evidence="2">The sequence shown here is derived from an EMBL/GenBank/DDBJ whole genome shotgun (WGS) entry which is preliminary data.</text>
</comment>
<dbReference type="AlphaFoldDB" id="M0D0E3"/>